<dbReference type="SUPFAM" id="SSF143011">
    <property type="entry name" value="RelE-like"/>
    <property type="match status" value="1"/>
</dbReference>
<organism evidence="1 2">
    <name type="scientific">Mycolicibacterium vulneris</name>
    <dbReference type="NCBI Taxonomy" id="547163"/>
    <lineage>
        <taxon>Bacteria</taxon>
        <taxon>Bacillati</taxon>
        <taxon>Actinomycetota</taxon>
        <taxon>Actinomycetes</taxon>
        <taxon>Mycobacteriales</taxon>
        <taxon>Mycobacteriaceae</taxon>
        <taxon>Mycolicibacterium</taxon>
    </lineage>
</organism>
<gene>
    <name evidence="1" type="ORF">B8W69_10645</name>
</gene>
<sequence length="99" mass="11440">MIRSFSDGDTQKLWELRCPRGISKELAKAARRKMQILDAAENINDLRVPPGNRLEKLQPPREGQHSIRVNEQYRICFTWSNGGADDVELVDYHSEEMGR</sequence>
<evidence type="ECO:0000313" key="2">
    <source>
        <dbReference type="Proteomes" id="UP000242320"/>
    </source>
</evidence>
<comment type="caution">
    <text evidence="1">The sequence shown here is derived from an EMBL/GenBank/DDBJ whole genome shotgun (WGS) entry which is preliminary data.</text>
</comment>
<dbReference type="Pfam" id="PF05015">
    <property type="entry name" value="HigB-like_toxin"/>
    <property type="match status" value="1"/>
</dbReference>
<dbReference type="AlphaFoldDB" id="A0A1X2L4C5"/>
<proteinExistence type="predicted"/>
<accession>A0A1X2L4C5</accession>
<dbReference type="Gene3D" id="3.30.2310.20">
    <property type="entry name" value="RelE-like"/>
    <property type="match status" value="1"/>
</dbReference>
<reference evidence="1 2" key="1">
    <citation type="submission" date="2017-04" db="EMBL/GenBank/DDBJ databases">
        <title>The new phylogeny of genus Mycobacterium.</title>
        <authorList>
            <person name="Tortoli E."/>
            <person name="Trovato A."/>
            <person name="Cirillo D.M."/>
        </authorList>
    </citation>
    <scope>NUCLEOTIDE SEQUENCE [LARGE SCALE GENOMIC DNA]</scope>
    <source>
        <strain evidence="1 2">DSM 45247</strain>
    </source>
</reference>
<dbReference type="PANTHER" id="PTHR40266:SF2">
    <property type="entry name" value="TOXIN HIGB-1"/>
    <property type="match status" value="1"/>
</dbReference>
<dbReference type="Proteomes" id="UP000242320">
    <property type="component" value="Unassembled WGS sequence"/>
</dbReference>
<keyword evidence="2" id="KW-1185">Reference proteome</keyword>
<evidence type="ECO:0000313" key="1">
    <source>
        <dbReference type="EMBL" id="OSC28822.1"/>
    </source>
</evidence>
<dbReference type="InterPro" id="IPR035093">
    <property type="entry name" value="RelE/ParE_toxin_dom_sf"/>
</dbReference>
<dbReference type="RefSeq" id="WP_085289792.1">
    <property type="nucleotide sequence ID" value="NZ_NCXM01000009.1"/>
</dbReference>
<protein>
    <submittedName>
        <fullName evidence="1">Plasmid maintenance system killer protein</fullName>
    </submittedName>
</protein>
<dbReference type="OrthoDB" id="9801102at2"/>
<dbReference type="EMBL" id="NCXM01000009">
    <property type="protein sequence ID" value="OSC28822.1"/>
    <property type="molecule type" value="Genomic_DNA"/>
</dbReference>
<name>A0A1X2L4C5_9MYCO</name>
<dbReference type="PANTHER" id="PTHR40266">
    <property type="entry name" value="TOXIN HIGB-1"/>
    <property type="match status" value="1"/>
</dbReference>
<dbReference type="InterPro" id="IPR007711">
    <property type="entry name" value="HigB-1"/>
</dbReference>